<keyword evidence="6 12" id="KW-0812">Transmembrane</keyword>
<keyword evidence="9 12" id="KW-0406">Ion transport</keyword>
<keyword evidence="10 12" id="KW-0496">Mitochondrion</keyword>
<dbReference type="CTD" id="4509"/>
<dbReference type="EMBL" id="KX057737">
    <property type="protein sequence ID" value="AQM40138.1"/>
    <property type="molecule type" value="Genomic_DNA"/>
</dbReference>
<dbReference type="GO" id="GO:0031966">
    <property type="term" value="C:mitochondrial membrane"/>
    <property type="evidence" value="ECO:0007669"/>
    <property type="project" value="UniProtKB-SubCell"/>
</dbReference>
<evidence type="ECO:0000256" key="1">
    <source>
        <dbReference type="ARBA" id="ARBA00004304"/>
    </source>
</evidence>
<evidence type="ECO:0000256" key="5">
    <source>
        <dbReference type="ARBA" id="ARBA00022547"/>
    </source>
</evidence>
<dbReference type="Pfam" id="PF00895">
    <property type="entry name" value="ATP-synt_8"/>
    <property type="match status" value="1"/>
</dbReference>
<dbReference type="AlphaFoldDB" id="A0A1Q1MPZ1"/>
<dbReference type="GO" id="GO:0045259">
    <property type="term" value="C:proton-transporting ATP synthase complex"/>
    <property type="evidence" value="ECO:0007669"/>
    <property type="project" value="UniProtKB-KW"/>
</dbReference>
<reference evidence="14" key="1">
    <citation type="submission" date="2016-04" db="EMBL/GenBank/DDBJ databases">
        <title>Towards a higher-level phylogeny of ensiferan insects inferred from mitochondrial genome sequences.</title>
        <authorList>
            <person name="Zhou Z.J."/>
        </authorList>
    </citation>
    <scope>NUCLEOTIDE SEQUENCE</scope>
</reference>
<keyword evidence="7 12" id="KW-0375">Hydrogen ion transport</keyword>
<comment type="similarity">
    <text evidence="2 12">Belongs to the ATPase protein 8 family.</text>
</comment>
<protein>
    <recommendedName>
        <fullName evidence="12">ATP synthase complex subunit 8</fullName>
    </recommendedName>
</protein>
<evidence type="ECO:0000256" key="3">
    <source>
        <dbReference type="ARBA" id="ARBA00011291"/>
    </source>
</evidence>
<geneLocation type="mitochondrion" evidence="14"/>
<dbReference type="RefSeq" id="YP_009349964.1">
    <property type="nucleotide sequence ID" value="NC_033997.1"/>
</dbReference>
<keyword evidence="8 13" id="KW-1133">Transmembrane helix</keyword>
<dbReference type="GeneID" id="31086064"/>
<keyword evidence="4 12" id="KW-0813">Transport</keyword>
<evidence type="ECO:0000256" key="11">
    <source>
        <dbReference type="ARBA" id="ARBA00023136"/>
    </source>
</evidence>
<feature type="transmembrane region" description="Helical" evidence="13">
    <location>
        <begin position="12"/>
        <end position="29"/>
    </location>
</feature>
<keyword evidence="11 13" id="KW-0472">Membrane</keyword>
<evidence type="ECO:0000256" key="4">
    <source>
        <dbReference type="ARBA" id="ARBA00022448"/>
    </source>
</evidence>
<comment type="subcellular location">
    <subcellularLocation>
        <location evidence="1 12">Mitochondrion membrane</location>
        <topology evidence="1 12">Single-pass membrane protein</topology>
    </subcellularLocation>
</comment>
<evidence type="ECO:0000256" key="7">
    <source>
        <dbReference type="ARBA" id="ARBA00022781"/>
    </source>
</evidence>
<evidence type="ECO:0000256" key="9">
    <source>
        <dbReference type="ARBA" id="ARBA00023065"/>
    </source>
</evidence>
<evidence type="ECO:0000256" key="10">
    <source>
        <dbReference type="ARBA" id="ARBA00023128"/>
    </source>
</evidence>
<keyword evidence="5 12" id="KW-0138">CF(0)</keyword>
<evidence type="ECO:0000313" key="14">
    <source>
        <dbReference type="EMBL" id="AQM40138.1"/>
    </source>
</evidence>
<evidence type="ECO:0000256" key="6">
    <source>
        <dbReference type="ARBA" id="ARBA00022692"/>
    </source>
</evidence>
<evidence type="ECO:0000256" key="12">
    <source>
        <dbReference type="RuleBase" id="RU003661"/>
    </source>
</evidence>
<dbReference type="GO" id="GO:0015986">
    <property type="term" value="P:proton motive force-driven ATP synthesis"/>
    <property type="evidence" value="ECO:0007669"/>
    <property type="project" value="InterPro"/>
</dbReference>
<organism evidence="14">
    <name type="scientific">Phyllomimus sinicus</name>
    <dbReference type="NCBI Taxonomy" id="948398"/>
    <lineage>
        <taxon>Eukaryota</taxon>
        <taxon>Metazoa</taxon>
        <taxon>Ecdysozoa</taxon>
        <taxon>Arthropoda</taxon>
        <taxon>Hexapoda</taxon>
        <taxon>Insecta</taxon>
        <taxon>Pterygota</taxon>
        <taxon>Neoptera</taxon>
        <taxon>Polyneoptera</taxon>
        <taxon>Orthoptera</taxon>
        <taxon>Ensifera</taxon>
        <taxon>Tettigoniidea</taxon>
        <taxon>Tettigonioidea</taxon>
        <taxon>Tettigoniidae</taxon>
        <taxon>Pseudophyllinae</taxon>
        <taxon>Phyllomimus</taxon>
    </lineage>
</organism>
<proteinExistence type="inferred from homology"/>
<comment type="subunit">
    <text evidence="3">F-type ATPases have 2 components, CF(1) - the catalytic core - and CF(0) - the membrane proton channel.</text>
</comment>
<evidence type="ECO:0000256" key="2">
    <source>
        <dbReference type="ARBA" id="ARBA00008892"/>
    </source>
</evidence>
<dbReference type="GO" id="GO:0015078">
    <property type="term" value="F:proton transmembrane transporter activity"/>
    <property type="evidence" value="ECO:0007669"/>
    <property type="project" value="InterPro"/>
</dbReference>
<sequence length="53" mass="6364">MPQMSPLNWTNLFLMFSILLMLFIIMNYTNTSSNPFKSQTIMPNYVNTVNWKW</sequence>
<gene>
    <name evidence="14" type="primary">ATP8</name>
</gene>
<evidence type="ECO:0000256" key="8">
    <source>
        <dbReference type="ARBA" id="ARBA00022989"/>
    </source>
</evidence>
<evidence type="ECO:0000256" key="13">
    <source>
        <dbReference type="SAM" id="Phobius"/>
    </source>
</evidence>
<dbReference type="InterPro" id="IPR001421">
    <property type="entry name" value="ATP8_metazoa"/>
</dbReference>
<name>A0A1Q1MPZ1_9ORTH</name>
<accession>A0A1Q1MPZ1</accession>